<evidence type="ECO:0000256" key="1">
    <source>
        <dbReference type="PROSITE-ProRule" id="PRU00339"/>
    </source>
</evidence>
<dbReference type="InterPro" id="IPR056125">
    <property type="entry name" value="DUF7708"/>
</dbReference>
<sequence length="798" mass="90509">MTRSMPRFEDYLRYFPTNDRLHLHLVNIYETFILFCAKAFKFLNSRRITVVVWATWRSLHKTFEDAVQRVSSDKEDLEHEARAANIEVGFVREQAAEKRHQAVMAIIPTALKTAKLIKPTFIVPEARNDSFIGREVELASIHQHLIESRKAGEINLRTVTIRGFGGMGKTQLALEYAFKNRKVYKGVFWLRAENTTIMQHDFAQIGRLLDENTTGMDLNKTVQAAKDWLLATSQCKIELEGFQPAEATKLLTQIYPQVPETDKTREVLSELGGMPLGICQMGIFMRQTKCTMDQFSTILQTNSERFYSDTASMAGSQYVNTLATCCDLSIGLLSEKETYLMGVMAFFQTDKVQESLITGGCQDNPRLKHLADIFDWNDEIRILAKHDLVTPIHVDSGRNLRMHRIVKRRAIHVLEPPKRLEAFQDAVDLLNRTFPARPPNGGTMCKDWADCELWIPHVLSLKTTFGWSGLCEQDVPRAYIEMLCNCAWYMWERGTEHALEFATHTLDISEKVLGKDAPDALQSDILTIVGALKLPTYQTREECVELFQRALNVRQKYMAAKTNPSHDDQRMLANCYSNTGAGRLVLEEYNEAMPLFQKALDIKYTLGDETTIPYDIGVTLYNICRVQMGQGRVAEAKTTAKKVIDLVETHNGPDDFRSNQFRFTYADLLVACGEVDKGLEVHERTLAIRNRAMGEGHNDSGVSHYGLSCVYQQLGRLADALESVGRAITIFHSVPGAEDRVARSYFRKHLILKEMQQDGEAKKALVEAQNYRKALVGHGQAGTDSMADYDSLVSYYNK</sequence>
<keyword evidence="2" id="KW-0175">Coiled coil</keyword>
<dbReference type="InterPro" id="IPR019734">
    <property type="entry name" value="TPR_rpt"/>
</dbReference>
<accession>C4JQI1</accession>
<dbReference type="SUPFAM" id="SSF48452">
    <property type="entry name" value="TPR-like"/>
    <property type="match status" value="2"/>
</dbReference>
<dbReference type="Pfam" id="PF24809">
    <property type="entry name" value="DUF7708"/>
    <property type="match status" value="1"/>
</dbReference>
<dbReference type="eggNOG" id="ENOG502S8CM">
    <property type="taxonomic scope" value="Eukaryota"/>
</dbReference>
<dbReference type="Pfam" id="PF13424">
    <property type="entry name" value="TPR_12"/>
    <property type="match status" value="1"/>
</dbReference>
<dbReference type="PANTHER" id="PTHR35205:SF1">
    <property type="entry name" value="ZU5 DOMAIN-CONTAINING PROTEIN"/>
    <property type="match status" value="1"/>
</dbReference>
<dbReference type="Gene3D" id="1.25.40.10">
    <property type="entry name" value="Tetratricopeptide repeat domain"/>
    <property type="match status" value="2"/>
</dbReference>
<dbReference type="KEGG" id="ure:UREG_03326"/>
<reference evidence="5" key="1">
    <citation type="journal article" date="2009" name="Genome Res.">
        <title>Comparative genomic analyses of the human fungal pathogens Coccidioides and their relatives.</title>
        <authorList>
            <person name="Sharpton T.J."/>
            <person name="Stajich J.E."/>
            <person name="Rounsley S.D."/>
            <person name="Gardner M.J."/>
            <person name="Wortman J.R."/>
            <person name="Jordar V.S."/>
            <person name="Maiti R."/>
            <person name="Kodira C.D."/>
            <person name="Neafsey D.E."/>
            <person name="Zeng Q."/>
            <person name="Hung C.-Y."/>
            <person name="McMahan C."/>
            <person name="Muszewska A."/>
            <person name="Grynberg M."/>
            <person name="Mandel M.A."/>
            <person name="Kellner E.M."/>
            <person name="Barker B.M."/>
            <person name="Galgiani J.N."/>
            <person name="Orbach M.J."/>
            <person name="Kirkland T.N."/>
            <person name="Cole G.T."/>
            <person name="Henn M.R."/>
            <person name="Birren B.W."/>
            <person name="Taylor J.W."/>
        </authorList>
    </citation>
    <scope>NUCLEOTIDE SEQUENCE [LARGE SCALE GENOMIC DNA]</scope>
    <source>
        <strain evidence="5">UAMH 1704</strain>
    </source>
</reference>
<dbReference type="SUPFAM" id="SSF52540">
    <property type="entry name" value="P-loop containing nucleoside triphosphate hydrolases"/>
    <property type="match status" value="1"/>
</dbReference>
<dbReference type="InParanoid" id="C4JQI1"/>
<gene>
    <name evidence="4" type="ORF">UREG_03326</name>
</gene>
<dbReference type="Gene3D" id="3.40.50.300">
    <property type="entry name" value="P-loop containing nucleotide triphosphate hydrolases"/>
    <property type="match status" value="1"/>
</dbReference>
<dbReference type="HOGENOM" id="CLU_000288_125_7_1"/>
<dbReference type="AlphaFoldDB" id="C4JQI1"/>
<evidence type="ECO:0000313" key="4">
    <source>
        <dbReference type="EMBL" id="EEP78480.1"/>
    </source>
</evidence>
<feature type="repeat" description="TPR" evidence="1">
    <location>
        <begin position="573"/>
        <end position="606"/>
    </location>
</feature>
<evidence type="ECO:0000259" key="3">
    <source>
        <dbReference type="Pfam" id="PF24809"/>
    </source>
</evidence>
<organism evidence="4 5">
    <name type="scientific">Uncinocarpus reesii (strain UAMH 1704)</name>
    <dbReference type="NCBI Taxonomy" id="336963"/>
    <lineage>
        <taxon>Eukaryota</taxon>
        <taxon>Fungi</taxon>
        <taxon>Dikarya</taxon>
        <taxon>Ascomycota</taxon>
        <taxon>Pezizomycotina</taxon>
        <taxon>Eurotiomycetes</taxon>
        <taxon>Eurotiomycetidae</taxon>
        <taxon>Onygenales</taxon>
        <taxon>Onygenaceae</taxon>
        <taxon>Uncinocarpus</taxon>
    </lineage>
</organism>
<name>C4JQI1_UNCRE</name>
<dbReference type="PROSITE" id="PS50005">
    <property type="entry name" value="TPR"/>
    <property type="match status" value="1"/>
</dbReference>
<dbReference type="STRING" id="336963.C4JQI1"/>
<keyword evidence="5" id="KW-1185">Reference proteome</keyword>
<evidence type="ECO:0000256" key="2">
    <source>
        <dbReference type="SAM" id="Coils"/>
    </source>
</evidence>
<proteinExistence type="predicted"/>
<dbReference type="SMART" id="SM00028">
    <property type="entry name" value="TPR"/>
    <property type="match status" value="3"/>
</dbReference>
<keyword evidence="1" id="KW-0802">TPR repeat</keyword>
<dbReference type="Proteomes" id="UP000002058">
    <property type="component" value="Unassembled WGS sequence"/>
</dbReference>
<dbReference type="OMA" id="CSWYLYE"/>
<dbReference type="PANTHER" id="PTHR35205">
    <property type="entry name" value="NB-ARC AND TPR DOMAIN PROTEIN"/>
    <property type="match status" value="1"/>
</dbReference>
<dbReference type="OrthoDB" id="4205756at2759"/>
<dbReference type="InterPro" id="IPR011990">
    <property type="entry name" value="TPR-like_helical_dom_sf"/>
</dbReference>
<dbReference type="RefSeq" id="XP_002543809.1">
    <property type="nucleotide sequence ID" value="XM_002543763.1"/>
</dbReference>
<dbReference type="InterPro" id="IPR027417">
    <property type="entry name" value="P-loop_NTPase"/>
</dbReference>
<dbReference type="EMBL" id="CH476616">
    <property type="protein sequence ID" value="EEP78480.1"/>
    <property type="molecule type" value="Genomic_DNA"/>
</dbReference>
<feature type="coiled-coil region" evidence="2">
    <location>
        <begin position="60"/>
        <end position="94"/>
    </location>
</feature>
<feature type="domain" description="DUF7708" evidence="3">
    <location>
        <begin position="3"/>
        <end position="84"/>
    </location>
</feature>
<dbReference type="VEuPathDB" id="FungiDB:UREG_03326"/>
<protein>
    <recommendedName>
        <fullName evidence="3">DUF7708 domain-containing protein</fullName>
    </recommendedName>
</protein>
<evidence type="ECO:0000313" key="5">
    <source>
        <dbReference type="Proteomes" id="UP000002058"/>
    </source>
</evidence>
<dbReference type="GeneID" id="8442809"/>